<dbReference type="InterPro" id="IPR003646">
    <property type="entry name" value="SH3-like_bac-type"/>
</dbReference>
<dbReference type="AlphaFoldDB" id="A0A073B2J9"/>
<name>A0A073B2J9_9PSEU</name>
<keyword evidence="3" id="KW-1185">Reference proteome</keyword>
<sequence length="124" mass="13199">MIRKAIGIVAIAAAIPYFGGVDPAVAKLKSVFREFSDAIAARDFQDTGVRLRSAPDTTAEIRGTGNPGDRARVHRAVPGESVVCPDGSVSSEWVEVTNHRTSITGFASACYLSDSPLGEFELFQ</sequence>
<dbReference type="EMBL" id="JNVU01000012">
    <property type="protein sequence ID" value="KEI45507.1"/>
    <property type="molecule type" value="Genomic_DNA"/>
</dbReference>
<dbReference type="Pfam" id="PF08239">
    <property type="entry name" value="SH3_3"/>
    <property type="match status" value="1"/>
</dbReference>
<comment type="caution">
    <text evidence="2">The sequence shown here is derived from an EMBL/GenBank/DDBJ whole genome shotgun (WGS) entry which is preliminary data.</text>
</comment>
<protein>
    <recommendedName>
        <fullName evidence="1">SH3b domain-containing protein</fullName>
    </recommendedName>
</protein>
<feature type="domain" description="SH3b" evidence="1">
    <location>
        <begin position="48"/>
        <end position="113"/>
    </location>
</feature>
<dbReference type="STRING" id="28042.GU90_03425"/>
<dbReference type="eggNOG" id="ENOG502ZFQB">
    <property type="taxonomic scope" value="Bacteria"/>
</dbReference>
<evidence type="ECO:0000313" key="3">
    <source>
        <dbReference type="Proteomes" id="UP000031419"/>
    </source>
</evidence>
<proteinExistence type="predicted"/>
<evidence type="ECO:0000313" key="2">
    <source>
        <dbReference type="EMBL" id="KEI45507.1"/>
    </source>
</evidence>
<organism evidence="2 3">
    <name type="scientific">Saccharopolyspora rectivirgula</name>
    <dbReference type="NCBI Taxonomy" id="28042"/>
    <lineage>
        <taxon>Bacteria</taxon>
        <taxon>Bacillati</taxon>
        <taxon>Actinomycetota</taxon>
        <taxon>Actinomycetes</taxon>
        <taxon>Pseudonocardiales</taxon>
        <taxon>Pseudonocardiaceae</taxon>
        <taxon>Saccharopolyspora</taxon>
    </lineage>
</organism>
<accession>A0A073B2J9</accession>
<reference evidence="2 3" key="1">
    <citation type="submission" date="2014-06" db="EMBL/GenBank/DDBJ databases">
        <title>Saccharopolyspora rectivirgula DSM-43113 Genome sequencing.</title>
        <authorList>
            <person name="Barrera C."/>
            <person name="Millon L."/>
            <person name="Rognon B."/>
            <person name="Zaugg C."/>
            <person name="Monod M."/>
        </authorList>
    </citation>
    <scope>NUCLEOTIDE SEQUENCE [LARGE SCALE GENOMIC DNA]</scope>
    <source>
        <strain evidence="2 3">DSM 43113</strain>
    </source>
</reference>
<dbReference type="Proteomes" id="UP000031419">
    <property type="component" value="Unassembled WGS sequence"/>
</dbReference>
<gene>
    <name evidence="2" type="ORF">GU90_03425</name>
</gene>
<evidence type="ECO:0000259" key="1">
    <source>
        <dbReference type="Pfam" id="PF08239"/>
    </source>
</evidence>